<organism evidence="2">
    <name type="scientific">Mytilinidion resinicola</name>
    <dbReference type="NCBI Taxonomy" id="574789"/>
    <lineage>
        <taxon>Eukaryota</taxon>
        <taxon>Fungi</taxon>
        <taxon>Dikarya</taxon>
        <taxon>Ascomycota</taxon>
        <taxon>Pezizomycotina</taxon>
        <taxon>Dothideomycetes</taxon>
        <taxon>Pleosporomycetidae</taxon>
        <taxon>Mytilinidiales</taxon>
        <taxon>Mytilinidiaceae</taxon>
        <taxon>Mytilinidion</taxon>
    </lineage>
</organism>
<evidence type="ECO:0000313" key="3">
    <source>
        <dbReference type="Proteomes" id="UP000504636"/>
    </source>
</evidence>
<name>A0A6A6YAV4_9PEZI</name>
<evidence type="ECO:0000313" key="4">
    <source>
        <dbReference type="RefSeq" id="XP_033572713.1"/>
    </source>
</evidence>
<feature type="compositionally biased region" description="Polar residues" evidence="1">
    <location>
        <begin position="104"/>
        <end position="114"/>
    </location>
</feature>
<evidence type="ECO:0000313" key="2">
    <source>
        <dbReference type="EMBL" id="KAF2805749.1"/>
    </source>
</evidence>
<accession>A0A6A6YAV4</accession>
<proteinExistence type="predicted"/>
<gene>
    <name evidence="2 4" type="ORF">BDZ99DRAFT_110708</name>
</gene>
<feature type="region of interest" description="Disordered" evidence="1">
    <location>
        <begin position="103"/>
        <end position="140"/>
    </location>
</feature>
<dbReference type="AlphaFoldDB" id="A0A6A6YAV4"/>
<reference evidence="4" key="3">
    <citation type="submission" date="2025-04" db="UniProtKB">
        <authorList>
            <consortium name="RefSeq"/>
        </authorList>
    </citation>
    <scope>IDENTIFICATION</scope>
    <source>
        <strain evidence="4">CBS 304.34</strain>
    </source>
</reference>
<dbReference type="EMBL" id="MU003709">
    <property type="protein sequence ID" value="KAF2805749.1"/>
    <property type="molecule type" value="Genomic_DNA"/>
</dbReference>
<sequence>MPLSIDGGCSKLSRRQRVVQTFEKRRLRMNVTRYSSCGRYQPTFRLKSLACYKRTKKSLDLLRPLEDKTIPDLDLGNLDLGHSSIDAQSNRFRSLSLVEEEATSDVTSHSSQMDTIRASAQPKTPEGNQQPLARQDKILEDDECKVSREFDILGTS</sequence>
<evidence type="ECO:0000256" key="1">
    <source>
        <dbReference type="SAM" id="MobiDB-lite"/>
    </source>
</evidence>
<reference evidence="4" key="2">
    <citation type="submission" date="2020-04" db="EMBL/GenBank/DDBJ databases">
        <authorList>
            <consortium name="NCBI Genome Project"/>
        </authorList>
    </citation>
    <scope>NUCLEOTIDE SEQUENCE</scope>
    <source>
        <strain evidence="4">CBS 304.34</strain>
    </source>
</reference>
<keyword evidence="3" id="KW-1185">Reference proteome</keyword>
<protein>
    <submittedName>
        <fullName evidence="2 4">Uncharacterized protein</fullName>
    </submittedName>
</protein>
<dbReference type="GeneID" id="54453299"/>
<dbReference type="Proteomes" id="UP000504636">
    <property type="component" value="Unplaced"/>
</dbReference>
<dbReference type="RefSeq" id="XP_033572713.1">
    <property type="nucleotide sequence ID" value="XM_033712406.1"/>
</dbReference>
<reference evidence="2 4" key="1">
    <citation type="journal article" date="2020" name="Stud. Mycol.">
        <title>101 Dothideomycetes genomes: a test case for predicting lifestyles and emergence of pathogens.</title>
        <authorList>
            <person name="Haridas S."/>
            <person name="Albert R."/>
            <person name="Binder M."/>
            <person name="Bloem J."/>
            <person name="Labutti K."/>
            <person name="Salamov A."/>
            <person name="Andreopoulos B."/>
            <person name="Baker S."/>
            <person name="Barry K."/>
            <person name="Bills G."/>
            <person name="Bluhm B."/>
            <person name="Cannon C."/>
            <person name="Castanera R."/>
            <person name="Culley D."/>
            <person name="Daum C."/>
            <person name="Ezra D."/>
            <person name="Gonzalez J."/>
            <person name="Henrissat B."/>
            <person name="Kuo A."/>
            <person name="Liang C."/>
            <person name="Lipzen A."/>
            <person name="Lutzoni F."/>
            <person name="Magnuson J."/>
            <person name="Mondo S."/>
            <person name="Nolan M."/>
            <person name="Ohm R."/>
            <person name="Pangilinan J."/>
            <person name="Park H.-J."/>
            <person name="Ramirez L."/>
            <person name="Alfaro M."/>
            <person name="Sun H."/>
            <person name="Tritt A."/>
            <person name="Yoshinaga Y."/>
            <person name="Zwiers L.-H."/>
            <person name="Turgeon B."/>
            <person name="Goodwin S."/>
            <person name="Spatafora J."/>
            <person name="Crous P."/>
            <person name="Grigoriev I."/>
        </authorList>
    </citation>
    <scope>NUCLEOTIDE SEQUENCE</scope>
    <source>
        <strain evidence="2 4">CBS 304.34</strain>
    </source>
</reference>